<dbReference type="Gene3D" id="1.10.520.20">
    <property type="entry name" value="N-terminal domain of the delta subunit of the F1F0-ATP synthase"/>
    <property type="match status" value="1"/>
</dbReference>
<dbReference type="PROSITE" id="PS00389">
    <property type="entry name" value="ATPASE_DELTA"/>
    <property type="match status" value="1"/>
</dbReference>
<dbReference type="InterPro" id="IPR000711">
    <property type="entry name" value="ATPase_OSCP/dsu"/>
</dbReference>
<gene>
    <name evidence="8 9" type="primary">atpD</name>
</gene>
<dbReference type="EMBL" id="MF372957">
    <property type="protein sequence ID" value="AXE43451.1"/>
    <property type="molecule type" value="Genomic_DNA"/>
</dbReference>
<evidence type="ECO:0000256" key="1">
    <source>
        <dbReference type="ARBA" id="ARBA00004370"/>
    </source>
</evidence>
<comment type="similarity">
    <text evidence="2 8">Belongs to the ATPase delta chain family.</text>
</comment>
<geneLocation type="chloroplast" evidence="9"/>
<keyword evidence="8" id="KW-0139">CF(1)</keyword>
<protein>
    <recommendedName>
        <fullName evidence="8">ATP synthase subunit delta, chloroplastic</fullName>
    </recommendedName>
    <alternativeName>
        <fullName evidence="8">ATP synthase F(1) sector subunit delta</fullName>
    </alternativeName>
    <alternativeName>
        <fullName evidence="8">F-type ATPase subunit delta</fullName>
    </alternativeName>
</protein>
<comment type="function">
    <text evidence="8">This protein is part of the stalk that links CF(0) to CF(1). It either transmits conformational changes from CF(0) to CF(1) or is implicated in proton conduction.</text>
</comment>
<proteinExistence type="inferred from homology"/>
<evidence type="ECO:0000256" key="6">
    <source>
        <dbReference type="ARBA" id="ARBA00023136"/>
    </source>
</evidence>
<keyword evidence="3 8" id="KW-0813">Transport</keyword>
<keyword evidence="9" id="KW-0150">Chloroplast</keyword>
<dbReference type="RefSeq" id="YP_009500289.1">
    <property type="nucleotide sequence ID" value="NC_038100.1"/>
</dbReference>
<keyword evidence="8" id="KW-0793">Thylakoid</keyword>
<comment type="function">
    <text evidence="8">F(1)F(0) ATP synthase produces ATP from ADP in the presence of a proton or sodium gradient. F-type ATPases consist of two structural domains, F(1) containing the extramembraneous catalytic core and F(0) containing the membrane proton channel, linked together by a central stalk and a peripheral stalk. During catalysis, ATP synthesis in the catalytic domain of F(1) is coupled via a rotary mechanism of the central stalk subunits to proton translocation.</text>
</comment>
<comment type="subcellular location">
    <subcellularLocation>
        <location evidence="1">Membrane</location>
    </subcellularLocation>
    <subcellularLocation>
        <location evidence="8">Plastid</location>
        <location evidence="8">Chloroplast thylakoid membrane</location>
        <topology evidence="8">Peripheral membrane protein</topology>
    </subcellularLocation>
</comment>
<evidence type="ECO:0000256" key="3">
    <source>
        <dbReference type="ARBA" id="ARBA00022448"/>
    </source>
</evidence>
<keyword evidence="6 8" id="KW-0472">Membrane</keyword>
<reference evidence="9" key="1">
    <citation type="submission" date="2017-06" db="EMBL/GenBank/DDBJ databases">
        <title>Complete plastid genome of Gracilaria bailinae.</title>
        <authorList>
            <person name="Zhang L."/>
        </authorList>
    </citation>
    <scope>NUCLEOTIDE SEQUENCE</scope>
</reference>
<dbReference type="GO" id="GO:0046933">
    <property type="term" value="F:proton-transporting ATP synthase activity, rotational mechanism"/>
    <property type="evidence" value="ECO:0007669"/>
    <property type="project" value="UniProtKB-UniRule"/>
</dbReference>
<dbReference type="NCBIfam" id="TIGR01145">
    <property type="entry name" value="ATP_synt_delta"/>
    <property type="match status" value="1"/>
</dbReference>
<keyword evidence="4 8" id="KW-0375">Hydrogen ion transport</keyword>
<organism evidence="9">
    <name type="scientific">Gracilariopsis heteroclada</name>
    <dbReference type="NCBI Taxonomy" id="172978"/>
    <lineage>
        <taxon>Eukaryota</taxon>
        <taxon>Rhodophyta</taxon>
        <taxon>Florideophyceae</taxon>
        <taxon>Rhodymeniophycidae</taxon>
        <taxon>Gracilariales</taxon>
        <taxon>Gracilariaceae</taxon>
        <taxon>Gracilariopsis</taxon>
    </lineage>
</organism>
<evidence type="ECO:0000313" key="9">
    <source>
        <dbReference type="EMBL" id="AXE43451.1"/>
    </source>
</evidence>
<dbReference type="InterPro" id="IPR026015">
    <property type="entry name" value="ATP_synth_OSCP/delta_N_sf"/>
</dbReference>
<dbReference type="GO" id="GO:0009535">
    <property type="term" value="C:chloroplast thylakoid membrane"/>
    <property type="evidence" value="ECO:0007669"/>
    <property type="project" value="UniProtKB-SubCell"/>
</dbReference>
<dbReference type="Pfam" id="PF00213">
    <property type="entry name" value="OSCP"/>
    <property type="match status" value="1"/>
</dbReference>
<dbReference type="InterPro" id="IPR020781">
    <property type="entry name" value="ATPase_OSCP/d_CS"/>
</dbReference>
<dbReference type="HAMAP" id="MF_01416">
    <property type="entry name" value="ATP_synth_delta_bact"/>
    <property type="match status" value="1"/>
</dbReference>
<evidence type="ECO:0000256" key="2">
    <source>
        <dbReference type="ARBA" id="ARBA00007046"/>
    </source>
</evidence>
<dbReference type="PRINTS" id="PR00125">
    <property type="entry name" value="ATPASEDELTA"/>
</dbReference>
<accession>A0A344V664</accession>
<sequence length="184" mass="20572">MSNQGVISKVAIPYAEALIESARDTSILDQIKQDLCLVSSVLKKSQELKILFDNPSIKIETKKNVVNQLFSTQVHDLVLRFLLVLIDRRRISLLDLIINKYLDLVCQIESTVVAEILTPIALTDVQEKELINKIKDMSCSKTVKLVTKLEPDLIAGFIINIGSKTIDTSLRGKLTNMTTYLNSA</sequence>
<evidence type="ECO:0000256" key="5">
    <source>
        <dbReference type="ARBA" id="ARBA00023065"/>
    </source>
</evidence>
<name>A0A344V664_9FLOR</name>
<dbReference type="SUPFAM" id="SSF47928">
    <property type="entry name" value="N-terminal domain of the delta subunit of the F1F0-ATP synthase"/>
    <property type="match status" value="1"/>
</dbReference>
<dbReference type="PANTHER" id="PTHR11910">
    <property type="entry name" value="ATP SYNTHASE DELTA CHAIN"/>
    <property type="match status" value="1"/>
</dbReference>
<keyword evidence="5 8" id="KW-0406">Ion transport</keyword>
<evidence type="ECO:0000256" key="4">
    <source>
        <dbReference type="ARBA" id="ARBA00022781"/>
    </source>
</evidence>
<comment type="subunit">
    <text evidence="8">F-type ATPases have 2 components, F(1) - the catalytic core - and F(0) - the membrane proton channel. F(1) has five subunits: alpha(3), beta(3), gamma(1), delta(1), epsilon(1). CF(0) has four main subunits: a(1), b(1), b'(1) and c(10-14). The alpha and beta chains form an alternating ring which encloses part of the gamma chain. F(1) is attached to F(0) by a central stalk formed by the gamma and epsilon chains, while a peripheral stalk is formed by the delta, b and b' chains.</text>
</comment>
<evidence type="ECO:0000256" key="7">
    <source>
        <dbReference type="ARBA" id="ARBA00023310"/>
    </source>
</evidence>
<keyword evidence="9" id="KW-0934">Plastid</keyword>
<dbReference type="GO" id="GO:0045259">
    <property type="term" value="C:proton-transporting ATP synthase complex"/>
    <property type="evidence" value="ECO:0007669"/>
    <property type="project" value="UniProtKB-KW"/>
</dbReference>
<dbReference type="GeneID" id="37504304"/>
<keyword evidence="7 8" id="KW-0066">ATP synthesis</keyword>
<dbReference type="AlphaFoldDB" id="A0A344V664"/>
<evidence type="ECO:0000256" key="8">
    <source>
        <dbReference type="HAMAP-Rule" id="MF_01416"/>
    </source>
</evidence>